<evidence type="ECO:0000313" key="1">
    <source>
        <dbReference type="EMBL" id="KAE8734039.1"/>
    </source>
</evidence>
<sequence length="119" mass="13386">MASLLCPTSATLQQNHRILCFSPLKSISRVNNFSFTKRLEGTPGRCNALFGSIPDDLLEQSLSQFPTIKSEFTGELTDAPSMLTFTVLRRAEFLGSFVADQNNSQFIKGGKWLVWKYYI</sequence>
<reference evidence="1" key="1">
    <citation type="submission" date="2019-09" db="EMBL/GenBank/DDBJ databases">
        <title>Draft genome information of white flower Hibiscus syriacus.</title>
        <authorList>
            <person name="Kim Y.-M."/>
        </authorList>
    </citation>
    <scope>NUCLEOTIDE SEQUENCE [LARGE SCALE GENOMIC DNA]</scope>
    <source>
        <strain evidence="1">YM2019G1</strain>
    </source>
</reference>
<evidence type="ECO:0000313" key="2">
    <source>
        <dbReference type="Proteomes" id="UP000436088"/>
    </source>
</evidence>
<proteinExistence type="predicted"/>
<comment type="caution">
    <text evidence="1">The sequence shown here is derived from an EMBL/GenBank/DDBJ whole genome shotgun (WGS) entry which is preliminary data.</text>
</comment>
<organism evidence="1 2">
    <name type="scientific">Hibiscus syriacus</name>
    <name type="common">Rose of Sharon</name>
    <dbReference type="NCBI Taxonomy" id="106335"/>
    <lineage>
        <taxon>Eukaryota</taxon>
        <taxon>Viridiplantae</taxon>
        <taxon>Streptophyta</taxon>
        <taxon>Embryophyta</taxon>
        <taxon>Tracheophyta</taxon>
        <taxon>Spermatophyta</taxon>
        <taxon>Magnoliopsida</taxon>
        <taxon>eudicotyledons</taxon>
        <taxon>Gunneridae</taxon>
        <taxon>Pentapetalae</taxon>
        <taxon>rosids</taxon>
        <taxon>malvids</taxon>
        <taxon>Malvales</taxon>
        <taxon>Malvaceae</taxon>
        <taxon>Malvoideae</taxon>
        <taxon>Hibiscus</taxon>
    </lineage>
</organism>
<protein>
    <submittedName>
        <fullName evidence="1">Uncharacterized protein</fullName>
    </submittedName>
</protein>
<name>A0A6A3D470_HIBSY</name>
<accession>A0A6A3D470</accession>
<keyword evidence="2" id="KW-1185">Reference proteome</keyword>
<dbReference type="Proteomes" id="UP000436088">
    <property type="component" value="Unassembled WGS sequence"/>
</dbReference>
<dbReference type="AlphaFoldDB" id="A0A6A3D470"/>
<gene>
    <name evidence="1" type="ORF">F3Y22_tig00000778pilonHSYRG00028</name>
</gene>
<dbReference type="EMBL" id="VEPZ02000074">
    <property type="protein sequence ID" value="KAE8734039.1"/>
    <property type="molecule type" value="Genomic_DNA"/>
</dbReference>